<evidence type="ECO:0000259" key="6">
    <source>
        <dbReference type="PROSITE" id="PS50114"/>
    </source>
</evidence>
<dbReference type="GO" id="GO:0043565">
    <property type="term" value="F:sequence-specific DNA binding"/>
    <property type="evidence" value="ECO:0007669"/>
    <property type="project" value="InterPro"/>
</dbReference>
<feature type="compositionally biased region" description="Low complexity" evidence="5">
    <location>
        <begin position="395"/>
        <end position="406"/>
    </location>
</feature>
<comment type="caution">
    <text evidence="7">The sequence shown here is derived from an EMBL/GenBank/DDBJ whole genome shotgun (WGS) entry which is preliminary data.</text>
</comment>
<sequence length="421" mass="43899">MTLTQPQSKNPPSLLVVSGGSTTAPSHPYPTPSPSWTLPSPSYITENGSSAAAAGNLKPEYFTGIAPSPSRPNALATPQPSPLAATHKIATIEPRPSYLISPGIELNSYTNQGGQQSSSSIASGSVPAPWAPKPRIWNEDPLINKVQGAPKSPRETQLGSPIARMQSHIPQTQYLLPLMTATPSADAFAAAPPTFGGGLGTAFPEFLPVPSTTTSDLAKQDNAAAQHDKPAVGPAEYADVSLGGLGSKRVMRIAAHARRKGLSERADPLTIPQALAVYKHIRNAIPYIRSADMVPTAPGQSYRSVLDCASNAISILSGLPPPRARPPPQEPVPIKRARTTNNEKDKPATFCRGCGATETPEWRRGPLGPRTLCNACGLVHMKMMRKKKKAEEKAAAQAAGAAAASGVLGGPPPPPGGIGPK</sequence>
<dbReference type="Proteomes" id="UP000002748">
    <property type="component" value="Unassembled WGS sequence"/>
</dbReference>
<feature type="region of interest" description="Disordered" evidence="5">
    <location>
        <begin position="1"/>
        <end position="51"/>
    </location>
</feature>
<dbReference type="SUPFAM" id="SSF57716">
    <property type="entry name" value="Glucocorticoid receptor-like (DNA-binding domain)"/>
    <property type="match status" value="1"/>
</dbReference>
<keyword evidence="2 4" id="KW-0863">Zinc-finger</keyword>
<dbReference type="InterPro" id="IPR051140">
    <property type="entry name" value="GATA_TF"/>
</dbReference>
<feature type="region of interest" description="Disordered" evidence="5">
    <location>
        <begin position="317"/>
        <end position="344"/>
    </location>
</feature>
<dbReference type="PROSITE" id="PS50114">
    <property type="entry name" value="GATA_ZN_FINGER_2"/>
    <property type="match status" value="1"/>
</dbReference>
<dbReference type="PANTHER" id="PTHR45658">
    <property type="entry name" value="GATA TRANSCRIPTION FACTOR"/>
    <property type="match status" value="1"/>
</dbReference>
<dbReference type="HOGENOM" id="CLU_652448_0_0_1"/>
<dbReference type="AlphaFoldDB" id="J6F5L4"/>
<feature type="compositionally biased region" description="Low complexity" evidence="5">
    <location>
        <begin position="34"/>
        <end position="43"/>
    </location>
</feature>
<gene>
    <name evidence="7" type="ORF">A1Q1_04545</name>
</gene>
<evidence type="ECO:0000256" key="3">
    <source>
        <dbReference type="ARBA" id="ARBA00022833"/>
    </source>
</evidence>
<feature type="compositionally biased region" description="Pro residues" evidence="5">
    <location>
        <begin position="319"/>
        <end position="331"/>
    </location>
</feature>
<feature type="domain" description="GATA-type" evidence="6">
    <location>
        <begin position="345"/>
        <end position="380"/>
    </location>
</feature>
<dbReference type="GeneID" id="25988058"/>
<evidence type="ECO:0000313" key="8">
    <source>
        <dbReference type="Proteomes" id="UP000002748"/>
    </source>
</evidence>
<dbReference type="InterPro" id="IPR013088">
    <property type="entry name" value="Znf_NHR/GATA"/>
</dbReference>
<dbReference type="InterPro" id="IPR000679">
    <property type="entry name" value="Znf_GATA"/>
</dbReference>
<dbReference type="RefSeq" id="XP_014183453.1">
    <property type="nucleotide sequence ID" value="XM_014327978.1"/>
</dbReference>
<dbReference type="VEuPathDB" id="FungiDB:A1Q1_04545"/>
<evidence type="ECO:0000256" key="1">
    <source>
        <dbReference type="ARBA" id="ARBA00022723"/>
    </source>
</evidence>
<keyword evidence="1" id="KW-0479">Metal-binding</keyword>
<dbReference type="GO" id="GO:0008270">
    <property type="term" value="F:zinc ion binding"/>
    <property type="evidence" value="ECO:0007669"/>
    <property type="project" value="UniProtKB-KW"/>
</dbReference>
<dbReference type="CDD" id="cd00202">
    <property type="entry name" value="ZnF_GATA"/>
    <property type="match status" value="1"/>
</dbReference>
<dbReference type="GO" id="GO:0006355">
    <property type="term" value="P:regulation of DNA-templated transcription"/>
    <property type="evidence" value="ECO:0007669"/>
    <property type="project" value="InterPro"/>
</dbReference>
<feature type="compositionally biased region" description="Polar residues" evidence="5">
    <location>
        <begin position="1"/>
        <end position="11"/>
    </location>
</feature>
<dbReference type="Pfam" id="PF00320">
    <property type="entry name" value="GATA"/>
    <property type="match status" value="1"/>
</dbReference>
<accession>J6F5L4</accession>
<feature type="region of interest" description="Disordered" evidence="5">
    <location>
        <begin position="388"/>
        <end position="421"/>
    </location>
</feature>
<evidence type="ECO:0000256" key="5">
    <source>
        <dbReference type="SAM" id="MobiDB-lite"/>
    </source>
</evidence>
<dbReference type="Gene3D" id="3.30.50.10">
    <property type="entry name" value="Erythroid Transcription Factor GATA-1, subunit A"/>
    <property type="match status" value="1"/>
</dbReference>
<name>J6F5L4_TRIAS</name>
<dbReference type="SMART" id="SM00401">
    <property type="entry name" value="ZnF_GATA"/>
    <property type="match status" value="1"/>
</dbReference>
<evidence type="ECO:0000313" key="7">
    <source>
        <dbReference type="EMBL" id="EJT52334.1"/>
    </source>
</evidence>
<evidence type="ECO:0000256" key="4">
    <source>
        <dbReference type="PROSITE-ProRule" id="PRU00094"/>
    </source>
</evidence>
<dbReference type="OrthoDB" id="2162994at2759"/>
<organism evidence="7 8">
    <name type="scientific">Trichosporon asahii var. asahii (strain ATCC 90039 / CBS 2479 / JCM 2466 / KCTC 7840 / NBRC 103889/ NCYC 2677 / UAMH 7654)</name>
    <name type="common">Yeast</name>
    <dbReference type="NCBI Taxonomy" id="1186058"/>
    <lineage>
        <taxon>Eukaryota</taxon>
        <taxon>Fungi</taxon>
        <taxon>Dikarya</taxon>
        <taxon>Basidiomycota</taxon>
        <taxon>Agaricomycotina</taxon>
        <taxon>Tremellomycetes</taxon>
        <taxon>Trichosporonales</taxon>
        <taxon>Trichosporonaceae</taxon>
        <taxon>Trichosporon</taxon>
    </lineage>
</organism>
<protein>
    <recommendedName>
        <fullName evidence="6">GATA-type domain-containing protein</fullName>
    </recommendedName>
</protein>
<reference evidence="7 8" key="1">
    <citation type="journal article" date="2012" name="Eukaryot. Cell">
        <title>Draft genome sequence of CBS 2479, the standard type strain of Trichosporon asahii.</title>
        <authorList>
            <person name="Yang R.Y."/>
            <person name="Li H.T."/>
            <person name="Zhu H."/>
            <person name="Zhou G.P."/>
            <person name="Wang M."/>
            <person name="Wang L."/>
        </authorList>
    </citation>
    <scope>NUCLEOTIDE SEQUENCE [LARGE SCALE GENOMIC DNA]</scope>
    <source>
        <strain evidence="8">ATCC 90039 / CBS 2479 / JCM 2466 / KCTC 7840 / NCYC 2677 / UAMH 7654</strain>
    </source>
</reference>
<dbReference type="EMBL" id="ALBS01000027">
    <property type="protein sequence ID" value="EJT52334.1"/>
    <property type="molecule type" value="Genomic_DNA"/>
</dbReference>
<feature type="region of interest" description="Disordered" evidence="5">
    <location>
        <begin position="109"/>
        <end position="136"/>
    </location>
</feature>
<feature type="compositionally biased region" description="Low complexity" evidence="5">
    <location>
        <begin position="112"/>
        <end position="125"/>
    </location>
</feature>
<evidence type="ECO:0000256" key="2">
    <source>
        <dbReference type="ARBA" id="ARBA00022771"/>
    </source>
</evidence>
<proteinExistence type="predicted"/>
<dbReference type="KEGG" id="tasa:A1Q1_04545"/>
<keyword evidence="3" id="KW-0862">Zinc</keyword>
<feature type="compositionally biased region" description="Pro residues" evidence="5">
    <location>
        <begin position="410"/>
        <end position="421"/>
    </location>
</feature>